<dbReference type="GeneID" id="25336394"/>
<dbReference type="RefSeq" id="XP_013336331.1">
    <property type="nucleotide sequence ID" value="XM_013480877.1"/>
</dbReference>
<dbReference type="VEuPathDB" id="ToxoDB:EMWEY_00024080"/>
<feature type="region of interest" description="Disordered" evidence="1">
    <location>
        <begin position="466"/>
        <end position="487"/>
    </location>
</feature>
<feature type="compositionally biased region" description="Low complexity" evidence="1">
    <location>
        <begin position="444"/>
        <end position="457"/>
    </location>
</feature>
<sequence length="506" mass="56298">MFRCLCPFTRCVIYQRFVQLKLRKEFVGALASYLASRIKFIRREAGRAAHNHRCNAADAPAARSSSSGCCSRSCCSRWDPNRPITILECGAGTGILAAHLLPLLEEQLQTFQQSESITTLSAKQQQPHQHEEQISEPSGQVQPLIGLQATEALLSQAFSDGNSPDIPTQSADDSAQTATSAAPVFSYVASEPRVGLRWCPTALAATREGCRSLMERHCPQLVICCWMPFNVDWTEKARHSGCACCREVHQGSSHFPAMQHHHHSPCQVKEYILIGHAEGGLVGRPLETWGMRCPDASHLPLGVDYEIPQELTRRLLHSSSWSPSEEDISGPDADEHAIIGSTTMGESVSKRRRENIEDEERSSKMWKSANNFRSLPPDVPASKAVDNQTIDGYVRTYCSSSHQQHEGDFRGMGIKHQLLPLHDRPYYREGFFRLPPKPTEEGAETAMGEGTGSSLLLEELRRARPLSRIRTPTARQQEPYQTSRDPPQLRSVDCIQFICIKVCGGV</sequence>
<evidence type="ECO:0000256" key="1">
    <source>
        <dbReference type="SAM" id="MobiDB-lite"/>
    </source>
</evidence>
<feature type="region of interest" description="Disordered" evidence="1">
    <location>
        <begin position="345"/>
        <end position="365"/>
    </location>
</feature>
<dbReference type="Proteomes" id="UP000030763">
    <property type="component" value="Unassembled WGS sequence"/>
</dbReference>
<gene>
    <name evidence="2" type="ORF">EMWEY_00024080</name>
</gene>
<keyword evidence="3" id="KW-1185">Reference proteome</keyword>
<feature type="compositionally biased region" description="Polar residues" evidence="1">
    <location>
        <begin position="473"/>
        <end position="485"/>
    </location>
</feature>
<name>U6M6P2_EIMMA</name>
<evidence type="ECO:0000313" key="3">
    <source>
        <dbReference type="Proteomes" id="UP000030763"/>
    </source>
</evidence>
<accession>U6M6P2</accession>
<reference evidence="2" key="2">
    <citation type="submission" date="2013-10" db="EMBL/GenBank/DDBJ databases">
        <authorList>
            <person name="Aslett M."/>
        </authorList>
    </citation>
    <scope>NUCLEOTIDE SEQUENCE [LARGE SCALE GENOMIC DNA]</scope>
    <source>
        <strain evidence="2">Weybridge</strain>
    </source>
</reference>
<feature type="region of interest" description="Disordered" evidence="1">
    <location>
        <begin position="438"/>
        <end position="457"/>
    </location>
</feature>
<dbReference type="AlphaFoldDB" id="U6M6P2"/>
<reference evidence="2" key="1">
    <citation type="submission" date="2013-10" db="EMBL/GenBank/DDBJ databases">
        <title>Genomic analysis of the causative agents of coccidiosis in chickens.</title>
        <authorList>
            <person name="Reid A.J."/>
            <person name="Blake D."/>
            <person name="Billington K."/>
            <person name="Browne H."/>
            <person name="Dunn M."/>
            <person name="Hung S."/>
            <person name="Kawahara F."/>
            <person name="Miranda-Saavedra D."/>
            <person name="Mourier T."/>
            <person name="Nagra H."/>
            <person name="Otto T.D."/>
            <person name="Rawlings N."/>
            <person name="Sanchez A."/>
            <person name="Sanders M."/>
            <person name="Subramaniam C."/>
            <person name="Tay Y."/>
            <person name="Dear P."/>
            <person name="Doerig C."/>
            <person name="Gruber A."/>
            <person name="Parkinson J."/>
            <person name="Shirley M."/>
            <person name="Wan K.L."/>
            <person name="Berriman M."/>
            <person name="Tomley F."/>
            <person name="Pain A."/>
        </authorList>
    </citation>
    <scope>NUCLEOTIDE SEQUENCE [LARGE SCALE GENOMIC DNA]</scope>
    <source>
        <strain evidence="2">Weybridge</strain>
    </source>
</reference>
<dbReference type="EMBL" id="HG720714">
    <property type="protein sequence ID" value="CDJ59686.1"/>
    <property type="molecule type" value="Genomic_DNA"/>
</dbReference>
<feature type="region of interest" description="Disordered" evidence="1">
    <location>
        <begin position="119"/>
        <end position="139"/>
    </location>
</feature>
<organism evidence="2 3">
    <name type="scientific">Eimeria maxima</name>
    <name type="common">Coccidian parasite</name>
    <dbReference type="NCBI Taxonomy" id="5804"/>
    <lineage>
        <taxon>Eukaryota</taxon>
        <taxon>Sar</taxon>
        <taxon>Alveolata</taxon>
        <taxon>Apicomplexa</taxon>
        <taxon>Conoidasida</taxon>
        <taxon>Coccidia</taxon>
        <taxon>Eucoccidiorida</taxon>
        <taxon>Eimeriorina</taxon>
        <taxon>Eimeriidae</taxon>
        <taxon>Eimeria</taxon>
    </lineage>
</organism>
<dbReference type="OrthoDB" id="330082at2759"/>
<protein>
    <submittedName>
        <fullName evidence="2">Uncharacterized protein</fullName>
    </submittedName>
</protein>
<dbReference type="OMA" id="QLVICCW"/>
<evidence type="ECO:0000313" key="2">
    <source>
        <dbReference type="EMBL" id="CDJ59686.1"/>
    </source>
</evidence>
<proteinExistence type="predicted"/>